<evidence type="ECO:0000256" key="5">
    <source>
        <dbReference type="ARBA" id="ARBA00022664"/>
    </source>
</evidence>
<keyword evidence="18" id="KW-1185">Reference proteome</keyword>
<keyword evidence="12 14" id="KW-0234">DNA repair</keyword>
<dbReference type="RefSeq" id="XP_025340692.1">
    <property type="nucleotide sequence ID" value="XM_025487244.1"/>
</dbReference>
<keyword evidence="4" id="KW-0853">WD repeat</keyword>
<dbReference type="FunFam" id="3.30.40.10:FF:000027">
    <property type="entry name" value="Pre-mRNA-processing factor 19, putative"/>
    <property type="match status" value="1"/>
</dbReference>
<dbReference type="Gene3D" id="3.30.40.10">
    <property type="entry name" value="Zinc/RING finger domain, C3HC4 (zinc finger)"/>
    <property type="match status" value="1"/>
</dbReference>
<dbReference type="OrthoDB" id="687049at2759"/>
<keyword evidence="7 14" id="KW-0747">Spliceosome</keyword>
<dbReference type="GeneID" id="37008940"/>
<feature type="compositionally biased region" description="Basic and acidic residues" evidence="15">
    <location>
        <begin position="200"/>
        <end position="223"/>
    </location>
</feature>
<evidence type="ECO:0000256" key="2">
    <source>
        <dbReference type="ARBA" id="ARBA00004906"/>
    </source>
</evidence>
<dbReference type="PANTHER" id="PTHR43995">
    <property type="entry name" value="PRE-MRNA-PROCESSING FACTOR 19"/>
    <property type="match status" value="1"/>
</dbReference>
<dbReference type="InterPro" id="IPR015943">
    <property type="entry name" value="WD40/YVTN_repeat-like_dom_sf"/>
</dbReference>
<dbReference type="InterPro" id="IPR003613">
    <property type="entry name" value="Ubox_domain"/>
</dbReference>
<dbReference type="InterPro" id="IPR055340">
    <property type="entry name" value="RING-Ubox_PRP19"/>
</dbReference>
<dbReference type="Gene3D" id="2.130.10.10">
    <property type="entry name" value="YVTN repeat-like/Quinoprotein amine dehydrogenase"/>
    <property type="match status" value="1"/>
</dbReference>
<dbReference type="EMBL" id="PKFO01000002">
    <property type="protein sequence ID" value="PVH19752.1"/>
    <property type="molecule type" value="Genomic_DNA"/>
</dbReference>
<dbReference type="Pfam" id="PF08606">
    <property type="entry name" value="Prp19"/>
    <property type="match status" value="1"/>
</dbReference>
<dbReference type="InterPro" id="IPR036322">
    <property type="entry name" value="WD40_repeat_dom_sf"/>
</dbReference>
<keyword evidence="5 14" id="KW-0507">mRNA processing</keyword>
<dbReference type="InterPro" id="IPR038959">
    <property type="entry name" value="Prp19"/>
</dbReference>
<gene>
    <name evidence="17" type="ORF">CXQ85_003610</name>
</gene>
<evidence type="ECO:0000313" key="18">
    <source>
        <dbReference type="Proteomes" id="UP000244309"/>
    </source>
</evidence>
<evidence type="ECO:0000256" key="13">
    <source>
        <dbReference type="ARBA" id="ARBA00023242"/>
    </source>
</evidence>
<sequence length="567" mass="63142">MLCSLSGEEAQEPVVSPKSGCIFEKRLIESYISTTGKDPVSEESLAVEELIGVKSKDPVIVPPKPAAFNSIPTMLAAFQNEWDALVLETFTLRKELHNTKQELSASLYQYDAAVRVAGKALKERDEAREALAELSKTFASSDKENGMEVDEKADTGSAPSEEAPAVEKSESIETSGSTSGDLESRIEPVDTYRDSQSGSPRDDDSEGSRELQRERNTAPRSDAELEDESATVPMPADHAQDILAGQERLFGIHKNLRLTVPGAVSGKFEVHYEVEPHNLSPRVRNYIAVSGHGHIAIYDETSIYLHPEGKHIRKKSRINCVGFTGSSLQLVISCANSLLYVYTMRGATERAIRHRQGEIYWIMPHPCVPMTIGVNRDRWVVFNSNREIHNPGFILTRICAEALHVDGRLLALGTYAGQIVIFDIVNNEKVASINTRYNRVTKIEFAFNGYWLFAASYNDSTKGSVQLFDLRKNTLLHEFPYDGKTEFSIDRSSSVLATIVKGTKHVNISIYNKKEKKWSVDHKQVTLPEPLIQVERSGNVNVPFQSYKPTFAGLSKTALYHFTVESL</sequence>
<dbReference type="SMART" id="SM00504">
    <property type="entry name" value="Ubox"/>
    <property type="match status" value="1"/>
</dbReference>
<dbReference type="VEuPathDB" id="FungiDB:CXQ85_003610"/>
<dbReference type="EC" id="2.3.2.27" evidence="14"/>
<dbReference type="SUPFAM" id="SSF57850">
    <property type="entry name" value="RING/U-box"/>
    <property type="match status" value="1"/>
</dbReference>
<evidence type="ECO:0000256" key="14">
    <source>
        <dbReference type="RuleBase" id="RU367101"/>
    </source>
</evidence>
<proteinExistence type="inferred from homology"/>
<comment type="catalytic activity">
    <reaction evidence="14">
        <text>S-ubiquitinyl-[E2 ubiquitin-conjugating enzyme]-L-cysteine + [acceptor protein]-L-lysine = [E2 ubiquitin-conjugating enzyme]-L-cysteine + N(6)-ubiquitinyl-[acceptor protein]-L-lysine.</text>
        <dbReference type="EC" id="2.3.2.27"/>
    </reaction>
</comment>
<comment type="subunit">
    <text evidence="14">Homotetramer.</text>
</comment>
<evidence type="ECO:0000256" key="7">
    <source>
        <dbReference type="ARBA" id="ARBA00022728"/>
    </source>
</evidence>
<dbReference type="GO" id="GO:0000398">
    <property type="term" value="P:mRNA splicing, via spliceosome"/>
    <property type="evidence" value="ECO:0007669"/>
    <property type="project" value="InterPro"/>
</dbReference>
<feature type="compositionally biased region" description="Basic and acidic residues" evidence="15">
    <location>
        <begin position="182"/>
        <end position="193"/>
    </location>
</feature>
<evidence type="ECO:0000313" key="17">
    <source>
        <dbReference type="EMBL" id="PVH19752.1"/>
    </source>
</evidence>
<keyword evidence="10 14" id="KW-0833">Ubl conjugation pathway</keyword>
<dbReference type="CDD" id="cd16656">
    <property type="entry name" value="RING-Ubox_PRP19"/>
    <property type="match status" value="1"/>
</dbReference>
<dbReference type="UniPathway" id="UPA00143"/>
<evidence type="ECO:0000259" key="16">
    <source>
        <dbReference type="SMART" id="SM00504"/>
    </source>
</evidence>
<evidence type="ECO:0000256" key="1">
    <source>
        <dbReference type="ARBA" id="ARBA00004123"/>
    </source>
</evidence>
<dbReference type="STRING" id="45357.A0A2V1APU2"/>
<dbReference type="GO" id="GO:0061630">
    <property type="term" value="F:ubiquitin protein ligase activity"/>
    <property type="evidence" value="ECO:0007669"/>
    <property type="project" value="UniProtKB-UniRule"/>
</dbReference>
<evidence type="ECO:0000256" key="10">
    <source>
        <dbReference type="ARBA" id="ARBA00022786"/>
    </source>
</evidence>
<organism evidence="17 18">
    <name type="scientific">Candidozyma haemuli</name>
    <dbReference type="NCBI Taxonomy" id="45357"/>
    <lineage>
        <taxon>Eukaryota</taxon>
        <taxon>Fungi</taxon>
        <taxon>Dikarya</taxon>
        <taxon>Ascomycota</taxon>
        <taxon>Saccharomycotina</taxon>
        <taxon>Pichiomycetes</taxon>
        <taxon>Metschnikowiaceae</taxon>
        <taxon>Candidozyma</taxon>
    </lineage>
</organism>
<dbReference type="Proteomes" id="UP000244309">
    <property type="component" value="Unassembled WGS sequence"/>
</dbReference>
<comment type="caution">
    <text evidence="17">The sequence shown here is derived from an EMBL/GenBank/DDBJ whole genome shotgun (WGS) entry which is preliminary data.</text>
</comment>
<dbReference type="GO" id="GO:0070534">
    <property type="term" value="P:protein K63-linked ubiquitination"/>
    <property type="evidence" value="ECO:0007669"/>
    <property type="project" value="UniProtKB-UniRule"/>
</dbReference>
<evidence type="ECO:0000256" key="4">
    <source>
        <dbReference type="ARBA" id="ARBA00022574"/>
    </source>
</evidence>
<evidence type="ECO:0000256" key="12">
    <source>
        <dbReference type="ARBA" id="ARBA00023204"/>
    </source>
</evidence>
<dbReference type="GO" id="GO:0000974">
    <property type="term" value="C:Prp19 complex"/>
    <property type="evidence" value="ECO:0007669"/>
    <property type="project" value="UniProtKB-UniRule"/>
</dbReference>
<comment type="similarity">
    <text evidence="3 14">Belongs to the WD repeat PRP19 family.</text>
</comment>
<dbReference type="GO" id="GO:0071006">
    <property type="term" value="C:U2-type catalytic step 1 spliceosome"/>
    <property type="evidence" value="ECO:0007669"/>
    <property type="project" value="TreeGrafter"/>
</dbReference>
<evidence type="ECO:0000256" key="15">
    <source>
        <dbReference type="SAM" id="MobiDB-lite"/>
    </source>
</evidence>
<dbReference type="PANTHER" id="PTHR43995:SF1">
    <property type="entry name" value="PRE-MRNA-PROCESSING FACTOR 19"/>
    <property type="match status" value="1"/>
</dbReference>
<comment type="pathway">
    <text evidence="2 14">Protein modification; protein ubiquitination.</text>
</comment>
<feature type="domain" description="U-box" evidence="16">
    <location>
        <begin position="1"/>
        <end position="68"/>
    </location>
</feature>
<dbReference type="AlphaFoldDB" id="A0A2V1APU2"/>
<comment type="subcellular location">
    <subcellularLocation>
        <location evidence="1 14">Nucleus</location>
    </subcellularLocation>
</comment>
<protein>
    <recommendedName>
        <fullName evidence="14">Pre-mRNA-processing factor 19</fullName>
        <ecNumber evidence="14">2.3.2.27</ecNumber>
    </recommendedName>
</protein>
<evidence type="ECO:0000256" key="8">
    <source>
        <dbReference type="ARBA" id="ARBA00022737"/>
    </source>
</evidence>
<evidence type="ECO:0000256" key="3">
    <source>
        <dbReference type="ARBA" id="ARBA00006388"/>
    </source>
</evidence>
<comment type="function">
    <text evidence="14">Ubiquitin-protein ligase which is mainly involved pre-mRNA splicing and DNA repair. Required for pre-mRNA splicing as component of the spliceosome.</text>
</comment>
<evidence type="ECO:0000256" key="6">
    <source>
        <dbReference type="ARBA" id="ARBA00022679"/>
    </source>
</evidence>
<feature type="compositionally biased region" description="Basic and acidic residues" evidence="15">
    <location>
        <begin position="141"/>
        <end position="154"/>
    </location>
</feature>
<keyword evidence="11 14" id="KW-0508">mRNA splicing</keyword>
<keyword evidence="6 14" id="KW-0808">Transferase</keyword>
<dbReference type="GO" id="GO:0005737">
    <property type="term" value="C:cytoplasm"/>
    <property type="evidence" value="ECO:0007669"/>
    <property type="project" value="TreeGrafter"/>
</dbReference>
<evidence type="ECO:0000256" key="11">
    <source>
        <dbReference type="ARBA" id="ARBA00023187"/>
    </source>
</evidence>
<reference evidence="17 18" key="1">
    <citation type="submission" date="2017-12" db="EMBL/GenBank/DDBJ databases">
        <title>Genome Sequence of a Multidrug-Resistant Candida haemulonii Isolate from a Patient with Chronic Leg Ulcers in Israel.</title>
        <authorList>
            <person name="Chow N.A."/>
            <person name="Gade L."/>
            <person name="Batra D."/>
            <person name="Rowe L.A."/>
            <person name="Ben-Ami R."/>
            <person name="Loparev V.N."/>
            <person name="Litvintseva A.P."/>
        </authorList>
    </citation>
    <scope>NUCLEOTIDE SEQUENCE [LARGE SCALE GENOMIC DNA]</scope>
    <source>
        <strain evidence="17 18">B11899</strain>
    </source>
</reference>
<keyword evidence="8" id="KW-0677">Repeat</keyword>
<feature type="region of interest" description="Disordered" evidence="15">
    <location>
        <begin position="138"/>
        <end position="234"/>
    </location>
</feature>
<dbReference type="InterPro" id="IPR013915">
    <property type="entry name" value="Prp19_cc"/>
</dbReference>
<keyword evidence="13 14" id="KW-0539">Nucleus</keyword>
<accession>A0A2V1APU2</accession>
<dbReference type="InterPro" id="IPR013083">
    <property type="entry name" value="Znf_RING/FYVE/PHD"/>
</dbReference>
<dbReference type="GO" id="GO:0006281">
    <property type="term" value="P:DNA repair"/>
    <property type="evidence" value="ECO:0007669"/>
    <property type="project" value="UniProtKB-KW"/>
</dbReference>
<evidence type="ECO:0000256" key="9">
    <source>
        <dbReference type="ARBA" id="ARBA00022763"/>
    </source>
</evidence>
<keyword evidence="9 14" id="KW-0227">DNA damage</keyword>
<dbReference type="SUPFAM" id="SSF50978">
    <property type="entry name" value="WD40 repeat-like"/>
    <property type="match status" value="1"/>
</dbReference>
<name>A0A2V1APU2_9ASCO</name>